<dbReference type="EMBL" id="MU004184">
    <property type="protein sequence ID" value="KAF2499857.1"/>
    <property type="molecule type" value="Genomic_DNA"/>
</dbReference>
<dbReference type="Proteomes" id="UP000799750">
    <property type="component" value="Unassembled WGS sequence"/>
</dbReference>
<organism evidence="2 3">
    <name type="scientific">Lophium mytilinum</name>
    <dbReference type="NCBI Taxonomy" id="390894"/>
    <lineage>
        <taxon>Eukaryota</taxon>
        <taxon>Fungi</taxon>
        <taxon>Dikarya</taxon>
        <taxon>Ascomycota</taxon>
        <taxon>Pezizomycotina</taxon>
        <taxon>Dothideomycetes</taxon>
        <taxon>Pleosporomycetidae</taxon>
        <taxon>Mytilinidiales</taxon>
        <taxon>Mytilinidiaceae</taxon>
        <taxon>Lophium</taxon>
    </lineage>
</organism>
<dbReference type="PANTHER" id="PTHR42085">
    <property type="entry name" value="F-BOX DOMAIN-CONTAINING PROTEIN"/>
    <property type="match status" value="1"/>
</dbReference>
<evidence type="ECO:0008006" key="4">
    <source>
        <dbReference type="Google" id="ProtNLM"/>
    </source>
</evidence>
<feature type="region of interest" description="Disordered" evidence="1">
    <location>
        <begin position="1"/>
        <end position="52"/>
    </location>
</feature>
<protein>
    <recommendedName>
        <fullName evidence="4">F-box domain-containing protein</fullName>
    </recommendedName>
</protein>
<dbReference type="OrthoDB" id="5314997at2759"/>
<dbReference type="InterPro" id="IPR038883">
    <property type="entry name" value="AN11006-like"/>
</dbReference>
<evidence type="ECO:0000313" key="3">
    <source>
        <dbReference type="Proteomes" id="UP000799750"/>
    </source>
</evidence>
<keyword evidence="3" id="KW-1185">Reference proteome</keyword>
<dbReference type="PANTHER" id="PTHR42085:SF1">
    <property type="entry name" value="F-BOX DOMAIN-CONTAINING PROTEIN"/>
    <property type="match status" value="1"/>
</dbReference>
<evidence type="ECO:0000256" key="1">
    <source>
        <dbReference type="SAM" id="MobiDB-lite"/>
    </source>
</evidence>
<proteinExistence type="predicted"/>
<dbReference type="AlphaFoldDB" id="A0A6A6R8T9"/>
<gene>
    <name evidence="2" type="ORF">BU16DRAFT_615216</name>
</gene>
<sequence>MQSAQKSSGGPRKARKRRASHNVFFTVKKKKKVSMPHPQPEPEPEPEWQPTGPFRFLDLPRELRDMVYEEVLAPITSLDTTTAAKVVSDRTQVVLPHERHKYLTDQPLVKAALLQTCKQVNGEASDALYRTHTFLATFDRHTKGTTETRRCRRCMVVTTVYPTTRYFDVPQHFYYPTKDPATRFPPRFSGSLDEKAKVFHEWDIERVRKLVLLFDNSDEVFSQRLFHYNKGDVVAGRRVMGYPHRFRGLHYMPALKEVRVCVMYAAATTWGKAFEQGKLKVVRPGMRVFLKSIMEAVPKGVVIKWGGTGEGFEVFPKESAVWVEGSHLGVVGEEVLRGVTEGIEGVERLEAEVFVRGSMVEDDEDLEADGAMN</sequence>
<accession>A0A6A6R8T9</accession>
<name>A0A6A6R8T9_9PEZI</name>
<reference evidence="2" key="1">
    <citation type="journal article" date="2020" name="Stud. Mycol.">
        <title>101 Dothideomycetes genomes: a test case for predicting lifestyles and emergence of pathogens.</title>
        <authorList>
            <person name="Haridas S."/>
            <person name="Albert R."/>
            <person name="Binder M."/>
            <person name="Bloem J."/>
            <person name="Labutti K."/>
            <person name="Salamov A."/>
            <person name="Andreopoulos B."/>
            <person name="Baker S."/>
            <person name="Barry K."/>
            <person name="Bills G."/>
            <person name="Bluhm B."/>
            <person name="Cannon C."/>
            <person name="Castanera R."/>
            <person name="Culley D."/>
            <person name="Daum C."/>
            <person name="Ezra D."/>
            <person name="Gonzalez J."/>
            <person name="Henrissat B."/>
            <person name="Kuo A."/>
            <person name="Liang C."/>
            <person name="Lipzen A."/>
            <person name="Lutzoni F."/>
            <person name="Magnuson J."/>
            <person name="Mondo S."/>
            <person name="Nolan M."/>
            <person name="Ohm R."/>
            <person name="Pangilinan J."/>
            <person name="Park H.-J."/>
            <person name="Ramirez L."/>
            <person name="Alfaro M."/>
            <person name="Sun H."/>
            <person name="Tritt A."/>
            <person name="Yoshinaga Y."/>
            <person name="Zwiers L.-H."/>
            <person name="Turgeon B."/>
            <person name="Goodwin S."/>
            <person name="Spatafora J."/>
            <person name="Crous P."/>
            <person name="Grigoriev I."/>
        </authorList>
    </citation>
    <scope>NUCLEOTIDE SEQUENCE</scope>
    <source>
        <strain evidence="2">CBS 269.34</strain>
    </source>
</reference>
<evidence type="ECO:0000313" key="2">
    <source>
        <dbReference type="EMBL" id="KAF2499857.1"/>
    </source>
</evidence>